<dbReference type="AlphaFoldDB" id="A0A6J8E0X2"/>
<name>A0A6J8E0X2_MYTCO</name>
<organism evidence="1 2">
    <name type="scientific">Mytilus coruscus</name>
    <name type="common">Sea mussel</name>
    <dbReference type="NCBI Taxonomy" id="42192"/>
    <lineage>
        <taxon>Eukaryota</taxon>
        <taxon>Metazoa</taxon>
        <taxon>Spiralia</taxon>
        <taxon>Lophotrochozoa</taxon>
        <taxon>Mollusca</taxon>
        <taxon>Bivalvia</taxon>
        <taxon>Autobranchia</taxon>
        <taxon>Pteriomorphia</taxon>
        <taxon>Mytilida</taxon>
        <taxon>Mytiloidea</taxon>
        <taxon>Mytilidae</taxon>
        <taxon>Mytilinae</taxon>
        <taxon>Mytilus</taxon>
    </lineage>
</organism>
<proteinExistence type="predicted"/>
<evidence type="ECO:0000313" key="1">
    <source>
        <dbReference type="EMBL" id="CAC5413766.1"/>
    </source>
</evidence>
<gene>
    <name evidence="1" type="ORF">MCOR_46631</name>
</gene>
<accession>A0A6J8E0X2</accession>
<dbReference type="EMBL" id="CACVKT020008219">
    <property type="protein sequence ID" value="CAC5413766.1"/>
    <property type="molecule type" value="Genomic_DNA"/>
</dbReference>
<dbReference type="PANTHER" id="PTHR46601:SF1">
    <property type="entry name" value="ADF-H DOMAIN-CONTAINING PROTEIN"/>
    <property type="match status" value="1"/>
</dbReference>
<evidence type="ECO:0000313" key="2">
    <source>
        <dbReference type="Proteomes" id="UP000507470"/>
    </source>
</evidence>
<keyword evidence="2" id="KW-1185">Reference proteome</keyword>
<dbReference type="OrthoDB" id="6202190at2759"/>
<dbReference type="Proteomes" id="UP000507470">
    <property type="component" value="Unassembled WGS sequence"/>
</dbReference>
<reference evidence="1 2" key="1">
    <citation type="submission" date="2020-06" db="EMBL/GenBank/DDBJ databases">
        <authorList>
            <person name="Li R."/>
            <person name="Bekaert M."/>
        </authorList>
    </citation>
    <scope>NUCLEOTIDE SEQUENCE [LARGE SCALE GENOMIC DNA]</scope>
    <source>
        <strain evidence="2">wild</strain>
    </source>
</reference>
<protein>
    <recommendedName>
        <fullName evidence="3">OTU domain-containing protein</fullName>
    </recommendedName>
</protein>
<dbReference type="PANTHER" id="PTHR46601">
    <property type="entry name" value="ULP_PROTEASE DOMAIN-CONTAINING PROTEIN"/>
    <property type="match status" value="1"/>
</dbReference>
<sequence>MHYAIDNEYRTCIGVIWLYGYKNTQPRLNSFAKLDASKTAKEARTTTTGYKTKKRQKGKQYIALNNLCHLHLTSLQESVLAGITASATPRKRAALENDGIILTPSKRRRLDICSQSLAKITDEIQSKKYKRSKLALSGDAFSASSIVWSSNTHMRKNCELAAEIGPFSAHLHNAAWQYEQFSTLIKNVPEKWVVFCMDFAENYTCLYQDEAQSAHWNHVDKDIAIVTHNLAADRQAIDCMPRDGLALFGSMLPVCVVGDGNCLPRSASVACFGNETAHKEIRARIVVEMCLYKHQYVDNEYLNKGVDLPKKKLGIL</sequence>
<evidence type="ECO:0008006" key="3">
    <source>
        <dbReference type="Google" id="ProtNLM"/>
    </source>
</evidence>